<accession>A0A7J9PHJ2</accession>
<gene>
    <name evidence="1" type="ORF">HNP90_001590</name>
</gene>
<organism evidence="1 2">
    <name type="scientific">Methanococcus maripaludis</name>
    <name type="common">Methanococcus deltae</name>
    <dbReference type="NCBI Taxonomy" id="39152"/>
    <lineage>
        <taxon>Archaea</taxon>
        <taxon>Methanobacteriati</taxon>
        <taxon>Methanobacteriota</taxon>
        <taxon>Methanomada group</taxon>
        <taxon>Methanococci</taxon>
        <taxon>Methanococcales</taxon>
        <taxon>Methanococcaceae</taxon>
        <taxon>Methanococcus</taxon>
    </lineage>
</organism>
<dbReference type="RefSeq" id="WP_012068230.1">
    <property type="nucleotide sequence ID" value="NZ_JACDUL010000004.1"/>
</dbReference>
<dbReference type="AlphaFoldDB" id="A0A7J9PHJ2"/>
<sequence>MKTNNKMVNIDQKAVNLLLKAPLMGRDELTDTIYELRKMAYKKYGKRNIKSVIDCWASTAYFISMKSI</sequence>
<protein>
    <submittedName>
        <fullName evidence="1">Aconitase B</fullName>
    </submittedName>
</protein>
<dbReference type="Proteomes" id="UP000533207">
    <property type="component" value="Unassembled WGS sequence"/>
</dbReference>
<comment type="caution">
    <text evidence="1">The sequence shown here is derived from an EMBL/GenBank/DDBJ whole genome shotgun (WGS) entry which is preliminary data.</text>
</comment>
<name>A0A7J9PHJ2_METMI</name>
<reference evidence="1 2" key="1">
    <citation type="submission" date="2020-07" db="EMBL/GenBank/DDBJ databases">
        <title>Genomic Encyclopedia of Type Strains, Phase IV (KMG-V): Genome sequencing to study the core and pangenomes of soil and plant-associated prokaryotes.</title>
        <authorList>
            <person name="Whitman W."/>
        </authorList>
    </citation>
    <scope>NUCLEOTIDE SEQUENCE [LARGE SCALE GENOMIC DNA]</scope>
    <source>
        <strain evidence="1 2">C8</strain>
    </source>
</reference>
<evidence type="ECO:0000313" key="1">
    <source>
        <dbReference type="EMBL" id="MBA2862693.1"/>
    </source>
</evidence>
<evidence type="ECO:0000313" key="2">
    <source>
        <dbReference type="Proteomes" id="UP000533207"/>
    </source>
</evidence>
<proteinExistence type="predicted"/>
<dbReference type="EMBL" id="JACDUL010000004">
    <property type="protein sequence ID" value="MBA2862693.1"/>
    <property type="molecule type" value="Genomic_DNA"/>
</dbReference>